<reference evidence="1 2" key="1">
    <citation type="submission" date="2016-02" db="EMBL/GenBank/DDBJ databases">
        <title>Genome sequence of Moorella mulderi DSM 14980.</title>
        <authorList>
            <person name="Poehlein A."/>
            <person name="Daniel R."/>
        </authorList>
    </citation>
    <scope>NUCLEOTIDE SEQUENCE [LARGE SCALE GENOMIC DNA]</scope>
    <source>
        <strain evidence="1 2">DSM 14980</strain>
    </source>
</reference>
<dbReference type="Gene3D" id="3.20.20.210">
    <property type="match status" value="1"/>
</dbReference>
<evidence type="ECO:0000313" key="1">
    <source>
        <dbReference type="EMBL" id="KYH31506.1"/>
    </source>
</evidence>
<dbReference type="AlphaFoldDB" id="A0A151AV26"/>
<evidence type="ECO:0000313" key="2">
    <source>
        <dbReference type="Proteomes" id="UP000075670"/>
    </source>
</evidence>
<dbReference type="EMBL" id="LTBC01000010">
    <property type="protein sequence ID" value="KYH31506.1"/>
    <property type="molecule type" value="Genomic_DNA"/>
</dbReference>
<dbReference type="Proteomes" id="UP000075670">
    <property type="component" value="Unassembled WGS sequence"/>
</dbReference>
<dbReference type="RefSeq" id="WP_269085210.1">
    <property type="nucleotide sequence ID" value="NZ_LTBC01000010.1"/>
</dbReference>
<dbReference type="PATRIC" id="fig|1122241.3.peg.2389"/>
<evidence type="ECO:0008006" key="3">
    <source>
        <dbReference type="Google" id="ProtNLM"/>
    </source>
</evidence>
<protein>
    <recommendedName>
        <fullName evidence="3">Uroporphyrinogen decarboxylase (URO-D) domain-containing protein</fullName>
    </recommendedName>
</protein>
<name>A0A151AV26_9FIRM</name>
<organism evidence="1 2">
    <name type="scientific">Moorella mulderi DSM 14980</name>
    <dbReference type="NCBI Taxonomy" id="1122241"/>
    <lineage>
        <taxon>Bacteria</taxon>
        <taxon>Bacillati</taxon>
        <taxon>Bacillota</taxon>
        <taxon>Clostridia</taxon>
        <taxon>Neomoorellales</taxon>
        <taxon>Neomoorellaceae</taxon>
        <taxon>Neomoorella</taxon>
    </lineage>
</organism>
<gene>
    <name evidence="1" type="ORF">MOMUL_22450</name>
</gene>
<dbReference type="InterPro" id="IPR038071">
    <property type="entry name" value="UROD/MetE-like_sf"/>
</dbReference>
<sequence length="43" mass="4607">MAAPGGGYICSSANSLPSYAKLENALAMRDAIKKYGRYPIELD</sequence>
<accession>A0A151AV26</accession>
<proteinExistence type="predicted"/>
<keyword evidence="2" id="KW-1185">Reference proteome</keyword>
<comment type="caution">
    <text evidence="1">The sequence shown here is derived from an EMBL/GenBank/DDBJ whole genome shotgun (WGS) entry which is preliminary data.</text>
</comment>